<dbReference type="InterPro" id="IPR013102">
    <property type="entry name" value="PYNP_C"/>
</dbReference>
<comment type="catalytic activity">
    <reaction evidence="1">
        <text>2'-deoxyuridine + phosphate = 2-deoxy-alpha-D-ribose 1-phosphate + uracil</text>
        <dbReference type="Rhea" id="RHEA:22824"/>
        <dbReference type="ChEBI" id="CHEBI:16450"/>
        <dbReference type="ChEBI" id="CHEBI:17568"/>
        <dbReference type="ChEBI" id="CHEBI:43474"/>
        <dbReference type="ChEBI" id="CHEBI:57259"/>
        <dbReference type="EC" id="2.4.2.2"/>
    </reaction>
</comment>
<evidence type="ECO:0000256" key="11">
    <source>
        <dbReference type="ARBA" id="ARBA00048525"/>
    </source>
</evidence>
<dbReference type="InterPro" id="IPR036566">
    <property type="entry name" value="PYNP-like_C_sf"/>
</dbReference>
<evidence type="ECO:0000256" key="2">
    <source>
        <dbReference type="ARBA" id="ARBA00001958"/>
    </source>
</evidence>
<comment type="caution">
    <text evidence="13">The sequence shown here is derived from an EMBL/GenBank/DDBJ whole genome shotgun (WGS) entry which is preliminary data.</text>
</comment>
<dbReference type="NCBIfam" id="TIGR02644">
    <property type="entry name" value="Y_phosphoryl"/>
    <property type="match status" value="1"/>
</dbReference>
<dbReference type="InterPro" id="IPR000312">
    <property type="entry name" value="Glycosyl_Trfase_fam3"/>
</dbReference>
<dbReference type="SUPFAM" id="SSF54680">
    <property type="entry name" value="Pyrimidine nucleoside phosphorylase C-terminal domain"/>
    <property type="match status" value="1"/>
</dbReference>
<evidence type="ECO:0000313" key="13">
    <source>
        <dbReference type="EMBL" id="GGG57152.1"/>
    </source>
</evidence>
<dbReference type="InterPro" id="IPR000053">
    <property type="entry name" value="Thymidine/pyrmidine_PPase"/>
</dbReference>
<gene>
    <name evidence="13" type="primary">pdp</name>
    <name evidence="13" type="ORF">GCM10010918_07760</name>
</gene>
<comment type="function">
    <text evidence="3">Catalyzes phosphorolysis of the pyrimidine nucleosides uridine, thymidine and 2'-deoxyuridine with the formation of the corresponding pyrimidine base and ribose-1-phosphate.</text>
</comment>
<dbReference type="GO" id="GO:0009032">
    <property type="term" value="F:thymidine phosphorylase activity"/>
    <property type="evidence" value="ECO:0007669"/>
    <property type="project" value="TreeGrafter"/>
</dbReference>
<comment type="catalytic activity">
    <reaction evidence="10">
        <text>uridine + phosphate = alpha-D-ribose 1-phosphate + uracil</text>
        <dbReference type="Rhea" id="RHEA:24388"/>
        <dbReference type="ChEBI" id="CHEBI:16704"/>
        <dbReference type="ChEBI" id="CHEBI:17568"/>
        <dbReference type="ChEBI" id="CHEBI:43474"/>
        <dbReference type="ChEBI" id="CHEBI:57720"/>
        <dbReference type="EC" id="2.4.2.2"/>
    </reaction>
</comment>
<dbReference type="NCBIfam" id="NF004490">
    <property type="entry name" value="PRK05820.1"/>
    <property type="match status" value="1"/>
</dbReference>
<dbReference type="GO" id="GO:0005829">
    <property type="term" value="C:cytosol"/>
    <property type="evidence" value="ECO:0007669"/>
    <property type="project" value="TreeGrafter"/>
</dbReference>
<name>A0A917GUW7_9BACL</name>
<dbReference type="GO" id="GO:0006213">
    <property type="term" value="P:pyrimidine nucleoside metabolic process"/>
    <property type="evidence" value="ECO:0007669"/>
    <property type="project" value="InterPro"/>
</dbReference>
<evidence type="ECO:0000256" key="4">
    <source>
        <dbReference type="ARBA" id="ARBA00006915"/>
    </source>
</evidence>
<dbReference type="FunFam" id="3.40.1030.10:FF:000003">
    <property type="entry name" value="Pyrimidine-nucleoside phosphorylase"/>
    <property type="match status" value="1"/>
</dbReference>
<dbReference type="SUPFAM" id="SSF52418">
    <property type="entry name" value="Nucleoside phosphorylase/phosphoribosyltransferase catalytic domain"/>
    <property type="match status" value="1"/>
</dbReference>
<dbReference type="PANTHER" id="PTHR10515">
    <property type="entry name" value="THYMIDINE PHOSPHORYLASE"/>
    <property type="match status" value="1"/>
</dbReference>
<comment type="catalytic activity">
    <reaction evidence="11">
        <text>thymidine + phosphate = 2-deoxy-alpha-D-ribose 1-phosphate + thymine</text>
        <dbReference type="Rhea" id="RHEA:16037"/>
        <dbReference type="ChEBI" id="CHEBI:17748"/>
        <dbReference type="ChEBI" id="CHEBI:17821"/>
        <dbReference type="ChEBI" id="CHEBI:43474"/>
        <dbReference type="ChEBI" id="CHEBI:57259"/>
        <dbReference type="EC" id="2.4.2.2"/>
    </reaction>
</comment>
<dbReference type="InterPro" id="IPR017459">
    <property type="entry name" value="Glycosyl_Trfase_fam3_N_dom"/>
</dbReference>
<dbReference type="Pfam" id="PF00591">
    <property type="entry name" value="Glycos_transf_3"/>
    <property type="match status" value="1"/>
</dbReference>
<comment type="subunit">
    <text evidence="5">Homodimer.</text>
</comment>
<feature type="domain" description="Pyrimidine nucleoside phosphorylase C-terminal" evidence="12">
    <location>
        <begin position="345"/>
        <end position="420"/>
    </location>
</feature>
<organism evidence="13 14">
    <name type="scientific">Paenibacillus radicis</name>
    <name type="common">ex Gao et al. 2016</name>
    <dbReference type="NCBI Taxonomy" id="1737354"/>
    <lineage>
        <taxon>Bacteria</taxon>
        <taxon>Bacillati</taxon>
        <taxon>Bacillota</taxon>
        <taxon>Bacilli</taxon>
        <taxon>Bacillales</taxon>
        <taxon>Paenibacillaceae</taxon>
        <taxon>Paenibacillus</taxon>
    </lineage>
</organism>
<evidence type="ECO:0000256" key="6">
    <source>
        <dbReference type="ARBA" id="ARBA00011889"/>
    </source>
</evidence>
<dbReference type="SUPFAM" id="SSF47648">
    <property type="entry name" value="Nucleoside phosphorylase/phosphoribosyltransferase N-terminal domain"/>
    <property type="match status" value="1"/>
</dbReference>
<dbReference type="RefSeq" id="WP_188887585.1">
    <property type="nucleotide sequence ID" value="NZ_BMHY01000001.1"/>
</dbReference>
<evidence type="ECO:0000259" key="12">
    <source>
        <dbReference type="SMART" id="SM00941"/>
    </source>
</evidence>
<dbReference type="InterPro" id="IPR036320">
    <property type="entry name" value="Glycosyl_Trfase_fam3_N_dom_sf"/>
</dbReference>
<evidence type="ECO:0000256" key="3">
    <source>
        <dbReference type="ARBA" id="ARBA00003877"/>
    </source>
</evidence>
<dbReference type="InterPro" id="IPR017872">
    <property type="entry name" value="Pyrmidine_PPase_CS"/>
</dbReference>
<keyword evidence="9" id="KW-0808">Transferase</keyword>
<dbReference type="AlphaFoldDB" id="A0A917GUW7"/>
<evidence type="ECO:0000256" key="9">
    <source>
        <dbReference type="ARBA" id="ARBA00022679"/>
    </source>
</evidence>
<dbReference type="Proteomes" id="UP000600247">
    <property type="component" value="Unassembled WGS sequence"/>
</dbReference>
<dbReference type="Pfam" id="PF07831">
    <property type="entry name" value="PYNP_C"/>
    <property type="match status" value="1"/>
</dbReference>
<dbReference type="Gene3D" id="3.40.1030.10">
    <property type="entry name" value="Nucleoside phosphorylase/phosphoribosyltransferase catalytic domain"/>
    <property type="match status" value="1"/>
</dbReference>
<evidence type="ECO:0000256" key="1">
    <source>
        <dbReference type="ARBA" id="ARBA00001066"/>
    </source>
</evidence>
<comment type="similarity">
    <text evidence="4">Belongs to the thymidine/pyrimidine-nucleoside phosphorylase family.</text>
</comment>
<dbReference type="EMBL" id="BMHY01000001">
    <property type="protein sequence ID" value="GGG57152.1"/>
    <property type="molecule type" value="Genomic_DNA"/>
</dbReference>
<accession>A0A917GUW7</accession>
<dbReference type="NCBIfam" id="NF004747">
    <property type="entry name" value="PRK06078.1"/>
    <property type="match status" value="1"/>
</dbReference>
<dbReference type="InterPro" id="IPR018090">
    <property type="entry name" value="Pyrmidine_PPas_bac/euk"/>
</dbReference>
<sequence>MRAVDLIQKKRDGGELTASELTFLVDGYCEGDIPDYQMSAWAMAVLFRGMTAAETAALTLAMANSGDQVDLAPIAGIKVDKHSTGGVGDKTTLIVAPLVASIGVPVAKMSGRGLGHTGGTIDKLESIAGFQTELSREKFMSQVNELGLSVIGQSGNLAPADKKLYALRDVTGTVESIPLIASSVMSKKIAAGADAIVLDVKTGSGAFMKTLEQSEELAQAMVAIGTKVGRQTAAIISDMDQPLGFAIGNALEVKESIETLQGKGPEDLTELCLTLGAHMTVLGGKAENVEEAKTLLRSQLNNGAALEKFRQFVAAQGGDGSVADDPSKLPVAPVVIEVKATDNGYVKAIDAERLGTAAMLLGAGRATKDAEIDYAVGIVMTKKVGDKVHAGETLAVLHARRNGEAEAEVAEQVRGAYAVDSTKPDLRPLLLSIVTADGVTRTE</sequence>
<dbReference type="SMART" id="SM00941">
    <property type="entry name" value="PYNP_C"/>
    <property type="match status" value="1"/>
</dbReference>
<evidence type="ECO:0000256" key="10">
    <source>
        <dbReference type="ARBA" id="ARBA00048453"/>
    </source>
</evidence>
<evidence type="ECO:0000313" key="14">
    <source>
        <dbReference type="Proteomes" id="UP000600247"/>
    </source>
</evidence>
<dbReference type="PIRSF" id="PIRSF000478">
    <property type="entry name" value="TP_PyNP"/>
    <property type="match status" value="1"/>
</dbReference>
<reference evidence="13 14" key="1">
    <citation type="journal article" date="2014" name="Int. J. Syst. Evol. Microbiol.">
        <title>Complete genome sequence of Corynebacterium casei LMG S-19264T (=DSM 44701T), isolated from a smear-ripened cheese.</title>
        <authorList>
            <consortium name="US DOE Joint Genome Institute (JGI-PGF)"/>
            <person name="Walter F."/>
            <person name="Albersmeier A."/>
            <person name="Kalinowski J."/>
            <person name="Ruckert C."/>
        </authorList>
    </citation>
    <scope>NUCLEOTIDE SEQUENCE [LARGE SCALE GENOMIC DNA]</scope>
    <source>
        <strain evidence="13 14">CGMCC 1.15286</strain>
    </source>
</reference>
<evidence type="ECO:0000256" key="7">
    <source>
        <dbReference type="ARBA" id="ARBA00014680"/>
    </source>
</evidence>
<protein>
    <recommendedName>
        <fullName evidence="7">Pyrimidine-nucleoside phosphorylase</fullName>
        <ecNumber evidence="6">2.4.2.2</ecNumber>
    </recommendedName>
</protein>
<dbReference type="EC" id="2.4.2.2" evidence="6"/>
<dbReference type="GO" id="GO:0006206">
    <property type="term" value="P:pyrimidine nucleobase metabolic process"/>
    <property type="evidence" value="ECO:0007669"/>
    <property type="project" value="InterPro"/>
</dbReference>
<comment type="cofactor">
    <cofactor evidence="2">
        <name>K(+)</name>
        <dbReference type="ChEBI" id="CHEBI:29103"/>
    </cofactor>
</comment>
<evidence type="ECO:0000256" key="8">
    <source>
        <dbReference type="ARBA" id="ARBA00022676"/>
    </source>
</evidence>
<proteinExistence type="inferred from homology"/>
<evidence type="ECO:0000256" key="5">
    <source>
        <dbReference type="ARBA" id="ARBA00011738"/>
    </source>
</evidence>
<dbReference type="Gene3D" id="1.20.970.10">
    <property type="entry name" value="Transferase, Pyrimidine Nucleoside Phosphorylase, Chain C"/>
    <property type="match status" value="1"/>
</dbReference>
<dbReference type="PROSITE" id="PS00647">
    <property type="entry name" value="THYMID_PHOSPHORYLASE"/>
    <property type="match status" value="1"/>
</dbReference>
<dbReference type="GO" id="GO:0004645">
    <property type="term" value="F:1,4-alpha-oligoglucan phosphorylase activity"/>
    <property type="evidence" value="ECO:0007669"/>
    <property type="project" value="InterPro"/>
</dbReference>
<dbReference type="Gene3D" id="3.90.1170.30">
    <property type="entry name" value="Pyrimidine nucleoside phosphorylase-like, C-terminal domain"/>
    <property type="match status" value="1"/>
</dbReference>
<dbReference type="Pfam" id="PF02885">
    <property type="entry name" value="Glycos_trans_3N"/>
    <property type="match status" value="1"/>
</dbReference>
<keyword evidence="8" id="KW-0328">Glycosyltransferase</keyword>
<dbReference type="PANTHER" id="PTHR10515:SF0">
    <property type="entry name" value="THYMIDINE PHOSPHORYLASE"/>
    <property type="match status" value="1"/>
</dbReference>
<keyword evidence="14" id="KW-1185">Reference proteome</keyword>
<dbReference type="InterPro" id="IPR035902">
    <property type="entry name" value="Nuc_phospho_transferase"/>
</dbReference>